<dbReference type="PANTHER" id="PTHR28529:SF2">
    <property type="entry name" value="DNA REPAIR PROTEIN SWI5 HOMOLOG"/>
    <property type="match status" value="1"/>
</dbReference>
<keyword evidence="5" id="KW-0234">DNA repair</keyword>
<dbReference type="FunFam" id="1.20.5.170:FF:000056">
    <property type="entry name" value="DNA repair protein SWI5 homolog"/>
    <property type="match status" value="1"/>
</dbReference>
<keyword evidence="4" id="KW-0175">Coiled coil</keyword>
<keyword evidence="11" id="KW-1185">Reference proteome</keyword>
<evidence type="ECO:0000256" key="3">
    <source>
        <dbReference type="ARBA" id="ARBA00022763"/>
    </source>
</evidence>
<gene>
    <name evidence="10" type="ORF">VZT92_010068</name>
</gene>
<evidence type="ECO:0000256" key="1">
    <source>
        <dbReference type="ARBA" id="ARBA00008060"/>
    </source>
</evidence>
<proteinExistence type="inferred from homology"/>
<comment type="function">
    <text evidence="7">Component of the SWI5-SFR1 complex, a complex required for double-strand break repair via homologous recombination.</text>
</comment>
<evidence type="ECO:0000256" key="2">
    <source>
        <dbReference type="ARBA" id="ARBA00019825"/>
    </source>
</evidence>
<feature type="compositionally biased region" description="Polar residues" evidence="9">
    <location>
        <begin position="30"/>
        <end position="52"/>
    </location>
</feature>
<dbReference type="GO" id="GO:0032798">
    <property type="term" value="C:Swi5-Sfr1 complex"/>
    <property type="evidence" value="ECO:0007669"/>
    <property type="project" value="TreeGrafter"/>
</dbReference>
<dbReference type="Gene3D" id="1.20.5.170">
    <property type="match status" value="1"/>
</dbReference>
<dbReference type="GO" id="GO:0000724">
    <property type="term" value="P:double-strand break repair via homologous recombination"/>
    <property type="evidence" value="ECO:0007669"/>
    <property type="project" value="UniProtKB-ARBA"/>
</dbReference>
<sequence>MDTEQSEETHCSHVSTPEGNDLKRGALKRTPSSQFKRVHSNFKSPLQVTESAKVSPAEEVAELQRRREQLDTEIAQLEADGCRVEELEHHIDMLHEYNDIKDIGQSLLGRIATVRGATTRDLYSHFGLELDD</sequence>
<evidence type="ECO:0000256" key="7">
    <source>
        <dbReference type="ARBA" id="ARBA00059338"/>
    </source>
</evidence>
<evidence type="ECO:0000313" key="10">
    <source>
        <dbReference type="EMBL" id="KAK9532694.1"/>
    </source>
</evidence>
<organism evidence="10 11">
    <name type="scientific">Zoarces viviparus</name>
    <name type="common">Viviparous eelpout</name>
    <name type="synonym">Blennius viviparus</name>
    <dbReference type="NCBI Taxonomy" id="48416"/>
    <lineage>
        <taxon>Eukaryota</taxon>
        <taxon>Metazoa</taxon>
        <taxon>Chordata</taxon>
        <taxon>Craniata</taxon>
        <taxon>Vertebrata</taxon>
        <taxon>Euteleostomi</taxon>
        <taxon>Actinopterygii</taxon>
        <taxon>Neopterygii</taxon>
        <taxon>Teleostei</taxon>
        <taxon>Neoteleostei</taxon>
        <taxon>Acanthomorphata</taxon>
        <taxon>Eupercaria</taxon>
        <taxon>Perciformes</taxon>
        <taxon>Cottioidei</taxon>
        <taxon>Zoarcales</taxon>
        <taxon>Zoarcidae</taxon>
        <taxon>Zoarcinae</taxon>
        <taxon>Zoarces</taxon>
    </lineage>
</organism>
<evidence type="ECO:0000256" key="5">
    <source>
        <dbReference type="ARBA" id="ARBA00023204"/>
    </source>
</evidence>
<dbReference type="AlphaFoldDB" id="A0AAW1FD04"/>
<evidence type="ECO:0000313" key="11">
    <source>
        <dbReference type="Proteomes" id="UP001488805"/>
    </source>
</evidence>
<dbReference type="InterPro" id="IPR010760">
    <property type="entry name" value="DNA-repair_Swi5"/>
</dbReference>
<dbReference type="Pfam" id="PF07061">
    <property type="entry name" value="Swi5"/>
    <property type="match status" value="1"/>
</dbReference>
<comment type="similarity">
    <text evidence="1">Belongs to the SWI5/SAE3 family.</text>
</comment>
<evidence type="ECO:0000256" key="8">
    <source>
        <dbReference type="ARBA" id="ARBA00064461"/>
    </source>
</evidence>
<keyword evidence="3" id="KW-0227">DNA damage</keyword>
<name>A0AAW1FD04_ZOAVI</name>
<comment type="caution">
    <text evidence="10">The sequence shown here is derived from an EMBL/GenBank/DDBJ whole genome shotgun (WGS) entry which is preliminary data.</text>
</comment>
<protein>
    <recommendedName>
        <fullName evidence="2">DNA repair protein SWI5 homolog</fullName>
    </recommendedName>
    <alternativeName>
        <fullName evidence="6">Protein SAE3 homolog</fullName>
    </alternativeName>
</protein>
<dbReference type="Proteomes" id="UP001488805">
    <property type="component" value="Unassembled WGS sequence"/>
</dbReference>
<dbReference type="GO" id="GO:0034974">
    <property type="term" value="C:Swi5-Swi2 complex"/>
    <property type="evidence" value="ECO:0007669"/>
    <property type="project" value="TreeGrafter"/>
</dbReference>
<accession>A0AAW1FD04</accession>
<reference evidence="10 11" key="1">
    <citation type="journal article" date="2024" name="Genome Biol. Evol.">
        <title>Chromosome-level genome assembly of the viviparous eelpout Zoarces viviparus.</title>
        <authorList>
            <person name="Fuhrmann N."/>
            <person name="Brasseur M.V."/>
            <person name="Bakowski C.E."/>
            <person name="Podsiadlowski L."/>
            <person name="Prost S."/>
            <person name="Krehenwinkel H."/>
            <person name="Mayer C."/>
        </authorList>
    </citation>
    <scope>NUCLEOTIDE SEQUENCE [LARGE SCALE GENOMIC DNA]</scope>
    <source>
        <strain evidence="10">NO-MEL_2022_Ind0_liver</strain>
    </source>
</reference>
<evidence type="ECO:0000256" key="4">
    <source>
        <dbReference type="ARBA" id="ARBA00023054"/>
    </source>
</evidence>
<feature type="region of interest" description="Disordered" evidence="9">
    <location>
        <begin position="1"/>
        <end position="60"/>
    </location>
</feature>
<evidence type="ECO:0000256" key="9">
    <source>
        <dbReference type="SAM" id="MobiDB-lite"/>
    </source>
</evidence>
<evidence type="ECO:0000256" key="6">
    <source>
        <dbReference type="ARBA" id="ARBA00030081"/>
    </source>
</evidence>
<dbReference type="PANTHER" id="PTHR28529">
    <property type="entry name" value="DNA REPAIR PROTEIN SWI5 HOMOLOG"/>
    <property type="match status" value="1"/>
</dbReference>
<dbReference type="EMBL" id="JBCEZU010000078">
    <property type="protein sequence ID" value="KAK9532694.1"/>
    <property type="molecule type" value="Genomic_DNA"/>
</dbReference>
<comment type="subunit">
    <text evidence="8">Component of the swi5-sfr1 complex.</text>
</comment>